<dbReference type="SUPFAM" id="SSF81321">
    <property type="entry name" value="Family A G protein-coupled receptor-like"/>
    <property type="match status" value="1"/>
</dbReference>
<evidence type="ECO:0000256" key="6">
    <source>
        <dbReference type="ARBA" id="ARBA00023157"/>
    </source>
</evidence>
<reference evidence="13" key="1">
    <citation type="submission" date="2025-08" db="UniProtKB">
        <authorList>
            <consortium name="Ensembl"/>
        </authorList>
    </citation>
    <scope>IDENTIFICATION</scope>
</reference>
<feature type="transmembrane region" description="Helical" evidence="11">
    <location>
        <begin position="254"/>
        <end position="281"/>
    </location>
</feature>
<dbReference type="Gene3D" id="1.20.1070.10">
    <property type="entry name" value="Rhodopsin 7-helix transmembrane proteins"/>
    <property type="match status" value="1"/>
</dbReference>
<evidence type="ECO:0000256" key="10">
    <source>
        <dbReference type="SAM" id="MobiDB-lite"/>
    </source>
</evidence>
<organism evidence="13 14">
    <name type="scientific">Chelydra serpentina</name>
    <name type="common">Snapping turtle</name>
    <name type="synonym">Testudo serpentina</name>
    <dbReference type="NCBI Taxonomy" id="8475"/>
    <lineage>
        <taxon>Eukaryota</taxon>
        <taxon>Metazoa</taxon>
        <taxon>Chordata</taxon>
        <taxon>Craniata</taxon>
        <taxon>Vertebrata</taxon>
        <taxon>Euteleostomi</taxon>
        <taxon>Archelosauria</taxon>
        <taxon>Testudinata</taxon>
        <taxon>Testudines</taxon>
        <taxon>Cryptodira</taxon>
        <taxon>Durocryptodira</taxon>
        <taxon>Americhelydia</taxon>
        <taxon>Chelydroidea</taxon>
        <taxon>Chelydridae</taxon>
        <taxon>Chelydra</taxon>
    </lineage>
</organism>
<keyword evidence="14" id="KW-1185">Reference proteome</keyword>
<dbReference type="GO" id="GO:0008142">
    <property type="term" value="F:oxysterol binding"/>
    <property type="evidence" value="ECO:0007669"/>
    <property type="project" value="InterPro"/>
</dbReference>
<feature type="transmembrane region" description="Helical" evidence="11">
    <location>
        <begin position="44"/>
        <end position="69"/>
    </location>
</feature>
<dbReference type="PANTHER" id="PTHR24237:SF38">
    <property type="entry name" value="G-PROTEIN COUPLED RECEPTORS FAMILY 1 PROFILE DOMAIN-CONTAINING PROTEIN"/>
    <property type="match status" value="1"/>
</dbReference>
<protein>
    <recommendedName>
        <fullName evidence="12">G-protein coupled receptors family 1 profile domain-containing protein</fullName>
    </recommendedName>
</protein>
<dbReference type="PROSITE" id="PS00237">
    <property type="entry name" value="G_PROTEIN_RECEP_F1_1"/>
    <property type="match status" value="1"/>
</dbReference>
<dbReference type="PANTHER" id="PTHR24237">
    <property type="entry name" value="G-PROTEIN COUPLED RECEPTOR"/>
    <property type="match status" value="1"/>
</dbReference>
<dbReference type="InterPro" id="IPR047160">
    <property type="entry name" value="GP183-like"/>
</dbReference>
<keyword evidence="7 9" id="KW-0675">Receptor</keyword>
<dbReference type="PRINTS" id="PR00237">
    <property type="entry name" value="GPCRRHODOPSN"/>
</dbReference>
<keyword evidence="6" id="KW-1015">Disulfide bond</keyword>
<sequence length="365" mass="41657">MIRLIHQTCLTGSNNLTHCDTTPPALGFQAKGCDVYNHHFAAKVIFSFFYTVLLVFGSCGNVLALYVTFHRGKKINSTDLYLINLAVSDALFTLALPGRIAYYILEFNWPFGDWFCRVTAFIFYMNTYVGIYFMTCVSVDRYIAVVHTRRLGRFRKVSRVKYICMLIWFIVFLQTISLLFRPMTKKIGDKLTCMEYFNFEEIPKLPFILLGACTIGFCLPVGIILVCYVQINLKLCRAAKENPLTDKNGHHRKAFTIILVVLLAVVICFSPYHLNIIQFMIRKILYQPSCSAQKAFKMSLQITVAFMNMNCCIDPIIYFFAFRGYKRRLLRLFKNSGSVPSSSTGKSYSESNSNSHNQGVCSSSA</sequence>
<feature type="compositionally biased region" description="Polar residues" evidence="10">
    <location>
        <begin position="350"/>
        <end position="365"/>
    </location>
</feature>
<comment type="subcellular location">
    <subcellularLocation>
        <location evidence="1">Membrane</location>
        <topology evidence="1">Multi-pass membrane protein</topology>
    </subcellularLocation>
</comment>
<evidence type="ECO:0000256" key="8">
    <source>
        <dbReference type="ARBA" id="ARBA00023224"/>
    </source>
</evidence>
<evidence type="ECO:0000256" key="7">
    <source>
        <dbReference type="ARBA" id="ARBA00023170"/>
    </source>
</evidence>
<feature type="transmembrane region" description="Helical" evidence="11">
    <location>
        <begin position="301"/>
        <end position="321"/>
    </location>
</feature>
<evidence type="ECO:0000313" key="14">
    <source>
        <dbReference type="Proteomes" id="UP000694403"/>
    </source>
</evidence>
<evidence type="ECO:0000256" key="3">
    <source>
        <dbReference type="ARBA" id="ARBA00022989"/>
    </source>
</evidence>
<dbReference type="CDD" id="cd15159">
    <property type="entry name" value="7tmA_EBI2"/>
    <property type="match status" value="1"/>
</dbReference>
<evidence type="ECO:0000256" key="9">
    <source>
        <dbReference type="RuleBase" id="RU000688"/>
    </source>
</evidence>
<name>A0A8C3S5U9_CHESE</name>
<evidence type="ECO:0000256" key="5">
    <source>
        <dbReference type="ARBA" id="ARBA00023136"/>
    </source>
</evidence>
<keyword evidence="3 11" id="KW-1133">Transmembrane helix</keyword>
<dbReference type="Ensembl" id="ENSCSRT00000008474.1">
    <property type="protein sequence ID" value="ENSCSRP00000008198.1"/>
    <property type="gene ID" value="ENSCSRG00000006077.1"/>
</dbReference>
<dbReference type="InterPro" id="IPR000276">
    <property type="entry name" value="GPCR_Rhodpsn"/>
</dbReference>
<feature type="transmembrane region" description="Helical" evidence="11">
    <location>
        <begin position="207"/>
        <end position="233"/>
    </location>
</feature>
<dbReference type="GO" id="GO:0016020">
    <property type="term" value="C:membrane"/>
    <property type="evidence" value="ECO:0007669"/>
    <property type="project" value="UniProtKB-SubCell"/>
</dbReference>
<keyword evidence="8 9" id="KW-0807">Transducer</keyword>
<evidence type="ECO:0000259" key="12">
    <source>
        <dbReference type="PROSITE" id="PS50262"/>
    </source>
</evidence>
<evidence type="ECO:0000256" key="4">
    <source>
        <dbReference type="ARBA" id="ARBA00023040"/>
    </source>
</evidence>
<accession>A0A8C3S5U9</accession>
<evidence type="ECO:0000256" key="2">
    <source>
        <dbReference type="ARBA" id="ARBA00022692"/>
    </source>
</evidence>
<dbReference type="PROSITE" id="PS50262">
    <property type="entry name" value="G_PROTEIN_RECEP_F1_2"/>
    <property type="match status" value="1"/>
</dbReference>
<keyword evidence="2 9" id="KW-0812">Transmembrane</keyword>
<feature type="region of interest" description="Disordered" evidence="10">
    <location>
        <begin position="337"/>
        <end position="365"/>
    </location>
</feature>
<feature type="compositionally biased region" description="Low complexity" evidence="10">
    <location>
        <begin position="337"/>
        <end position="349"/>
    </location>
</feature>
<feature type="domain" description="G-protein coupled receptors family 1 profile" evidence="12">
    <location>
        <begin position="60"/>
        <end position="318"/>
    </location>
</feature>
<feature type="transmembrane region" description="Helical" evidence="11">
    <location>
        <begin position="117"/>
        <end position="139"/>
    </location>
</feature>
<dbReference type="Proteomes" id="UP000694403">
    <property type="component" value="Unplaced"/>
</dbReference>
<evidence type="ECO:0000256" key="11">
    <source>
        <dbReference type="SAM" id="Phobius"/>
    </source>
</evidence>
<reference evidence="13" key="2">
    <citation type="submission" date="2025-09" db="UniProtKB">
        <authorList>
            <consortium name="Ensembl"/>
        </authorList>
    </citation>
    <scope>IDENTIFICATION</scope>
</reference>
<dbReference type="FunFam" id="1.20.1070.10:FF:000017">
    <property type="entry name" value="lysophosphatidic acid receptor 4"/>
    <property type="match status" value="1"/>
</dbReference>
<dbReference type="InterPro" id="IPR017452">
    <property type="entry name" value="GPCR_Rhodpsn_7TM"/>
</dbReference>
<evidence type="ECO:0000256" key="1">
    <source>
        <dbReference type="ARBA" id="ARBA00004141"/>
    </source>
</evidence>
<feature type="transmembrane region" description="Helical" evidence="11">
    <location>
        <begin position="160"/>
        <end position="180"/>
    </location>
</feature>
<keyword evidence="4 9" id="KW-0297">G-protein coupled receptor</keyword>
<dbReference type="GO" id="GO:0004930">
    <property type="term" value="F:G protein-coupled receptor activity"/>
    <property type="evidence" value="ECO:0007669"/>
    <property type="project" value="UniProtKB-KW"/>
</dbReference>
<proteinExistence type="inferred from homology"/>
<feature type="transmembrane region" description="Helical" evidence="11">
    <location>
        <begin position="81"/>
        <end position="105"/>
    </location>
</feature>
<dbReference type="PRINTS" id="PR01157">
    <property type="entry name" value="P2YPURNOCPTR"/>
</dbReference>
<comment type="similarity">
    <text evidence="9">Belongs to the G-protein coupled receptor 1 family.</text>
</comment>
<dbReference type="Pfam" id="PF00001">
    <property type="entry name" value="7tm_1"/>
    <property type="match status" value="1"/>
</dbReference>
<dbReference type="AlphaFoldDB" id="A0A8C3S5U9"/>
<evidence type="ECO:0000313" key="13">
    <source>
        <dbReference type="Ensembl" id="ENSCSRP00000008198.1"/>
    </source>
</evidence>
<keyword evidence="5 11" id="KW-0472">Membrane</keyword>